<organism evidence="4">
    <name type="scientific">Lygus hesperus</name>
    <name type="common">Western plant bug</name>
    <dbReference type="NCBI Taxonomy" id="30085"/>
    <lineage>
        <taxon>Eukaryota</taxon>
        <taxon>Metazoa</taxon>
        <taxon>Ecdysozoa</taxon>
        <taxon>Arthropoda</taxon>
        <taxon>Hexapoda</taxon>
        <taxon>Insecta</taxon>
        <taxon>Pterygota</taxon>
        <taxon>Neoptera</taxon>
        <taxon>Paraneoptera</taxon>
        <taxon>Hemiptera</taxon>
        <taxon>Heteroptera</taxon>
        <taxon>Panheteroptera</taxon>
        <taxon>Cimicomorpha</taxon>
        <taxon>Miridae</taxon>
        <taxon>Mirini</taxon>
        <taxon>Lygus</taxon>
    </lineage>
</organism>
<reference evidence="4" key="1">
    <citation type="journal article" date="2014" name="PLoS ONE">
        <title>Transcriptome-Based Identification of ABC Transporters in the Western Tarnished Plant Bug Lygus hesperus.</title>
        <authorList>
            <person name="Hull J.J."/>
            <person name="Chaney K."/>
            <person name="Geib S.M."/>
            <person name="Fabrick J.A."/>
            <person name="Brent C.S."/>
            <person name="Walsh D."/>
            <person name="Lavine L.C."/>
        </authorList>
    </citation>
    <scope>NUCLEOTIDE SEQUENCE</scope>
</reference>
<keyword evidence="4" id="KW-0670">Pyruvate</keyword>
<accession>A0A0A9WVU4</accession>
<dbReference type="PANTHER" id="PTHR23151">
    <property type="entry name" value="DIHYDROLIPOAMIDE ACETYL/SUCCINYL-TRANSFERASE-RELATED"/>
    <property type="match status" value="1"/>
</dbReference>
<dbReference type="FunFam" id="2.40.50.100:FF:000010">
    <property type="entry name" value="Acetyltransferase component of pyruvate dehydrogenase complex"/>
    <property type="match status" value="1"/>
</dbReference>
<dbReference type="SUPFAM" id="SSF51230">
    <property type="entry name" value="Single hybrid motif"/>
    <property type="match status" value="1"/>
</dbReference>
<dbReference type="CDD" id="cd06849">
    <property type="entry name" value="lipoyl_domain"/>
    <property type="match status" value="1"/>
</dbReference>
<dbReference type="InterPro" id="IPR011053">
    <property type="entry name" value="Single_hybrid_motif"/>
</dbReference>
<dbReference type="InterPro" id="IPR003016">
    <property type="entry name" value="2-oxoA_DH_lipoyl-BS"/>
</dbReference>
<keyword evidence="4" id="KW-0808">Transferase</keyword>
<name>A0A0A9WVU4_LYGHE</name>
<dbReference type="InterPro" id="IPR045257">
    <property type="entry name" value="E2/Pdx1"/>
</dbReference>
<evidence type="ECO:0000256" key="1">
    <source>
        <dbReference type="ARBA" id="ARBA00022823"/>
    </source>
</evidence>
<keyword evidence="1" id="KW-0450">Lipoyl</keyword>
<dbReference type="PANTHER" id="PTHR23151:SF90">
    <property type="entry name" value="DIHYDROLIPOYLLYSINE-RESIDUE ACETYLTRANSFERASE COMPONENT OF PYRUVATE DEHYDROGENASE COMPLEX, MITOCHONDRIAL-RELATED"/>
    <property type="match status" value="1"/>
</dbReference>
<sequence length="102" mass="10436">MPSLSPTMESGVIASWEKKEGDKFDGGDQLANVETDKAVVSFDATDSGYLAKILAPANGKQISVGTPIAVVVYSEKDVAAFTDFTLPSSDSAAAPAPTAAPT</sequence>
<dbReference type="GO" id="GO:0045254">
    <property type="term" value="C:pyruvate dehydrogenase complex"/>
    <property type="evidence" value="ECO:0007669"/>
    <property type="project" value="InterPro"/>
</dbReference>
<dbReference type="InterPro" id="IPR000089">
    <property type="entry name" value="Biotin_lipoyl"/>
</dbReference>
<dbReference type="EMBL" id="GBHO01031715">
    <property type="protein sequence ID" value="JAG11889.1"/>
    <property type="molecule type" value="Transcribed_RNA"/>
</dbReference>
<gene>
    <name evidence="4" type="ORF">CM83_101187</name>
</gene>
<dbReference type="Gene3D" id="2.40.50.100">
    <property type="match status" value="1"/>
</dbReference>
<protein>
    <submittedName>
        <fullName evidence="4">Dihydrolipoyllysine-residue acetyltransferase component 3 of pyruvate dehydrogenase complex, mitochondrial</fullName>
    </submittedName>
</protein>
<dbReference type="GO" id="GO:0006086">
    <property type="term" value="P:pyruvate decarboxylation to acetyl-CoA"/>
    <property type="evidence" value="ECO:0007669"/>
    <property type="project" value="InterPro"/>
</dbReference>
<dbReference type="Pfam" id="PF00364">
    <property type="entry name" value="Biotin_lipoyl"/>
    <property type="match status" value="1"/>
</dbReference>
<feature type="domain" description="Lipoyl-binding" evidence="3">
    <location>
        <begin position="1"/>
        <end position="72"/>
    </location>
</feature>
<dbReference type="AlphaFoldDB" id="A0A0A9WVU4"/>
<evidence type="ECO:0000313" key="4">
    <source>
        <dbReference type="EMBL" id="JAG11889.1"/>
    </source>
</evidence>
<feature type="non-terminal residue" evidence="4">
    <location>
        <position position="102"/>
    </location>
</feature>
<evidence type="ECO:0000259" key="3">
    <source>
        <dbReference type="PROSITE" id="PS50968"/>
    </source>
</evidence>
<dbReference type="PROSITE" id="PS50968">
    <property type="entry name" value="BIOTINYL_LIPOYL"/>
    <property type="match status" value="1"/>
</dbReference>
<dbReference type="PROSITE" id="PS00189">
    <property type="entry name" value="LIPOYL"/>
    <property type="match status" value="1"/>
</dbReference>
<dbReference type="GO" id="GO:0004742">
    <property type="term" value="F:dihydrolipoyllysine-residue acetyltransferase activity"/>
    <property type="evidence" value="ECO:0007669"/>
    <property type="project" value="TreeGrafter"/>
</dbReference>
<evidence type="ECO:0000256" key="2">
    <source>
        <dbReference type="ARBA" id="ARBA00022946"/>
    </source>
</evidence>
<reference evidence="4" key="2">
    <citation type="submission" date="2014-07" db="EMBL/GenBank/DDBJ databases">
        <authorList>
            <person name="Hull J."/>
        </authorList>
    </citation>
    <scope>NUCLEOTIDE SEQUENCE</scope>
</reference>
<proteinExistence type="predicted"/>
<keyword evidence="2" id="KW-0809">Transit peptide</keyword>